<dbReference type="Pfam" id="PF07669">
    <property type="entry name" value="Eco57I"/>
    <property type="match status" value="1"/>
</dbReference>
<dbReference type="InterPro" id="IPR029063">
    <property type="entry name" value="SAM-dependent_MTases_sf"/>
</dbReference>
<dbReference type="GO" id="GO:0009007">
    <property type="term" value="F:site-specific DNA-methyltransferase (adenine-specific) activity"/>
    <property type="evidence" value="ECO:0007669"/>
    <property type="project" value="UniProtKB-EC"/>
</dbReference>
<organism evidence="2 3">
    <name type="scientific">Legionella beliardensis</name>
    <dbReference type="NCBI Taxonomy" id="91822"/>
    <lineage>
        <taxon>Bacteria</taxon>
        <taxon>Pseudomonadati</taxon>
        <taxon>Pseudomonadota</taxon>
        <taxon>Gammaproteobacteria</taxon>
        <taxon>Legionellales</taxon>
        <taxon>Legionellaceae</taxon>
        <taxon>Legionella</taxon>
    </lineage>
</organism>
<reference evidence="2 3" key="1">
    <citation type="submission" date="2018-06" db="EMBL/GenBank/DDBJ databases">
        <authorList>
            <consortium name="Pathogen Informatics"/>
            <person name="Doyle S."/>
        </authorList>
    </citation>
    <scope>NUCLEOTIDE SEQUENCE [LARGE SCALE GENOMIC DNA]</scope>
    <source>
        <strain evidence="2 3">NCTC13315</strain>
    </source>
</reference>
<dbReference type="Gene3D" id="3.40.50.150">
    <property type="entry name" value="Vaccinia Virus protein VP39"/>
    <property type="match status" value="1"/>
</dbReference>
<sequence>MQPNFTLKNAHVVDILGNIIGRDQQIMTMEKSCNLVSLLDINDFLDEKVVFFDPFCKAGEILLACAFVSCWNKSKVIGIPIDLSSVKKELYVDSRYFGLSPDERHYRLSLRTFLGNENSHIEKYNKIIRNGNYLSEVDGRLNKQEFIKELHNMLDYISSSSKPKKIIAVGNPPYQENYGGQKTNTGANPIYHFLLEALIDSNRIDQFIMVIPSRWFAGGRGNSLKNFAYKIRKSKKVRQIYDFQDSRSIFPAVDVKGGVCFIHWDANYFGDTLFHSHGQDDAEYIDISSGQIIIRDKLARSIINKVTKKTSIYISDRAWSWNPFNLASNYFEKNANDQEKDAIECFTKRKVIKKINRAKISKNIDKIDSYKVVVPKAVSKGGIPYRPDQIFILGKGQICTETFMVIDSFYSWHDAEELRNYLNSDLVRFLVSVKKITQDITKDTWCLVPDITIVRGLGKEELYNFFHLNEEEVNYIRQKVHLWKR</sequence>
<feature type="domain" description="Type II methyltransferase M.TaqI-like" evidence="1">
    <location>
        <begin position="97"/>
        <end position="250"/>
    </location>
</feature>
<dbReference type="RefSeq" id="WP_115302197.1">
    <property type="nucleotide sequence ID" value="NZ_CAAAHO010000001.1"/>
</dbReference>
<dbReference type="REBASE" id="381967">
    <property type="entry name" value="Lbe13315ORF981P"/>
</dbReference>
<keyword evidence="2" id="KW-0489">Methyltransferase</keyword>
<evidence type="ECO:0000313" key="2">
    <source>
        <dbReference type="EMBL" id="STX28451.1"/>
    </source>
</evidence>
<name>A0A378I140_9GAMM</name>
<dbReference type="AlphaFoldDB" id="A0A378I140"/>
<dbReference type="Proteomes" id="UP000254968">
    <property type="component" value="Unassembled WGS sequence"/>
</dbReference>
<dbReference type="SUPFAM" id="SSF53335">
    <property type="entry name" value="S-adenosyl-L-methionine-dependent methyltransferases"/>
    <property type="match status" value="1"/>
</dbReference>
<evidence type="ECO:0000313" key="3">
    <source>
        <dbReference type="Proteomes" id="UP000254968"/>
    </source>
</evidence>
<dbReference type="InterPro" id="IPR011639">
    <property type="entry name" value="MethylTrfase_TaqI-like_dom"/>
</dbReference>
<dbReference type="GO" id="GO:0006304">
    <property type="term" value="P:DNA modification"/>
    <property type="evidence" value="ECO:0007669"/>
    <property type="project" value="InterPro"/>
</dbReference>
<accession>A0A378I140</accession>
<dbReference type="OrthoDB" id="9782445at2"/>
<dbReference type="GO" id="GO:0032259">
    <property type="term" value="P:methylation"/>
    <property type="evidence" value="ECO:0007669"/>
    <property type="project" value="UniProtKB-KW"/>
</dbReference>
<protein>
    <submittedName>
        <fullName evidence="2">Eco57I restriction-modification methylase</fullName>
    </submittedName>
</protein>
<keyword evidence="3" id="KW-1185">Reference proteome</keyword>
<proteinExistence type="predicted"/>
<evidence type="ECO:0000259" key="1">
    <source>
        <dbReference type="Pfam" id="PF07669"/>
    </source>
</evidence>
<gene>
    <name evidence="2" type="ORF">NCTC13315_00981</name>
</gene>
<keyword evidence="2" id="KW-0808">Transferase</keyword>
<dbReference type="EMBL" id="UGNV01000001">
    <property type="protein sequence ID" value="STX28451.1"/>
    <property type="molecule type" value="Genomic_DNA"/>
</dbReference>